<dbReference type="EMBL" id="MKKK01000062">
    <property type="protein sequence ID" value="OEY92535.1"/>
    <property type="molecule type" value="Genomic_DNA"/>
</dbReference>
<dbReference type="AlphaFoldDB" id="A0A1E7QZN8"/>
<keyword evidence="2" id="KW-1185">Reference proteome</keyword>
<proteinExistence type="predicted"/>
<evidence type="ECO:0000313" key="2">
    <source>
        <dbReference type="Proteomes" id="UP000185895"/>
    </source>
</evidence>
<protein>
    <recommendedName>
        <fullName evidence="3">C2H2-type domain-containing protein</fullName>
    </recommendedName>
</protein>
<evidence type="ECO:0008006" key="3">
    <source>
        <dbReference type="Google" id="ProtNLM"/>
    </source>
</evidence>
<evidence type="ECO:0000313" key="1">
    <source>
        <dbReference type="EMBL" id="OEY92535.1"/>
    </source>
</evidence>
<organism evidence="1 2">
    <name type="scientific">Acinetobacter qingfengensis</name>
    <dbReference type="NCBI Taxonomy" id="1262585"/>
    <lineage>
        <taxon>Bacteria</taxon>
        <taxon>Pseudomonadati</taxon>
        <taxon>Pseudomonadota</taxon>
        <taxon>Gammaproteobacteria</taxon>
        <taxon>Moraxellales</taxon>
        <taxon>Moraxellaceae</taxon>
        <taxon>Acinetobacter</taxon>
    </lineage>
</organism>
<name>A0A1E7QZN8_9GAMM</name>
<gene>
    <name evidence="1" type="ORF">BJI46_14575</name>
</gene>
<comment type="caution">
    <text evidence="1">The sequence shown here is derived from an EMBL/GenBank/DDBJ whole genome shotgun (WGS) entry which is preliminary data.</text>
</comment>
<dbReference type="STRING" id="1262585.BJI46_14575"/>
<sequence>MFIIRSSAYKNKSFYFQRLNDINAEYLKDYTKQQVKCLYCDRYFSMSAMHKHLKQFHTDQFGKFLW</sequence>
<reference evidence="1 2" key="1">
    <citation type="submission" date="2016-09" db="EMBL/GenBank/DDBJ databases">
        <authorList>
            <person name="Capua I."/>
            <person name="De Benedictis P."/>
            <person name="Joannis T."/>
            <person name="Lombin L.H."/>
            <person name="Cattoli G."/>
        </authorList>
    </citation>
    <scope>NUCLEOTIDE SEQUENCE [LARGE SCALE GENOMIC DNA]</scope>
    <source>
        <strain evidence="1 2">ANC 4671</strain>
    </source>
</reference>
<dbReference type="Proteomes" id="UP000185895">
    <property type="component" value="Unassembled WGS sequence"/>
</dbReference>
<accession>A0A1E7QZN8</accession>